<proteinExistence type="predicted"/>
<dbReference type="EMBL" id="CP003065">
    <property type="protein sequence ID" value="AEV69721.1"/>
    <property type="molecule type" value="Genomic_DNA"/>
</dbReference>
<organism evidence="1 2">
    <name type="scientific">Acetivibrio clariflavus (strain DSM 19732 / NBRC 101661 / EBR45)</name>
    <name type="common">Clostridium clariflavum</name>
    <dbReference type="NCBI Taxonomy" id="720554"/>
    <lineage>
        <taxon>Bacteria</taxon>
        <taxon>Bacillati</taxon>
        <taxon>Bacillota</taxon>
        <taxon>Clostridia</taxon>
        <taxon>Eubacteriales</taxon>
        <taxon>Oscillospiraceae</taxon>
        <taxon>Acetivibrio</taxon>
    </lineage>
</organism>
<name>G8LW74_ACECE</name>
<dbReference type="KEGG" id="ccl:Clocl_3205"/>
<protein>
    <submittedName>
        <fullName evidence="1">Uncharacterized protein</fullName>
    </submittedName>
</protein>
<reference evidence="1 2" key="2">
    <citation type="journal article" date="2012" name="Stand. Genomic Sci.">
        <title>Complete Genome Sequence of Clostridium clariflavum DSM 19732.</title>
        <authorList>
            <person name="Izquierdo J.A."/>
            <person name="Goodwin L."/>
            <person name="Davenport K.W."/>
            <person name="Teshima H."/>
            <person name="Bruce D."/>
            <person name="Detter C."/>
            <person name="Tapia R."/>
            <person name="Han S."/>
            <person name="Land M."/>
            <person name="Hauser L."/>
            <person name="Jeffries C.D."/>
            <person name="Han J."/>
            <person name="Pitluck S."/>
            <person name="Nolan M."/>
            <person name="Chen A."/>
            <person name="Huntemann M."/>
            <person name="Mavromatis K."/>
            <person name="Mikhailova N."/>
            <person name="Liolios K."/>
            <person name="Woyke T."/>
            <person name="Lynd L.R."/>
        </authorList>
    </citation>
    <scope>NUCLEOTIDE SEQUENCE [LARGE SCALE GENOMIC DNA]</scope>
    <source>
        <strain evidence="2">DSM 19732 / NBRC 101661 / EBR45</strain>
    </source>
</reference>
<dbReference type="eggNOG" id="ENOG5033XTV">
    <property type="taxonomic scope" value="Bacteria"/>
</dbReference>
<evidence type="ECO:0000313" key="2">
    <source>
        <dbReference type="Proteomes" id="UP000005435"/>
    </source>
</evidence>
<dbReference type="OrthoDB" id="1426432at2"/>
<dbReference type="HOGENOM" id="CLU_121433_0_0_9"/>
<dbReference type="STRING" id="720554.Clocl_3205"/>
<dbReference type="RefSeq" id="WP_014256255.1">
    <property type="nucleotide sequence ID" value="NC_016627.1"/>
</dbReference>
<accession>G8LW74</accession>
<sequence length="162" mass="18982">MDNSKFLNRILSIDWFNNCGNPIKQNINYTVIYVFSWDEAKRCYTDPVWEDTTLEASNALSEFLNNKYKSEFANWNKIAREGKAFLENNIVHKIEAFRESNNLDKTFTDCVKWDLLGAIMEASYSKCKNRPEFFLELLKVYESGNFPCGWSGKWPDGKLIIF</sequence>
<keyword evidence="2" id="KW-1185">Reference proteome</keyword>
<reference evidence="2" key="1">
    <citation type="submission" date="2011-12" db="EMBL/GenBank/DDBJ databases">
        <title>Complete sequence of Clostridium clariflavum DSM 19732.</title>
        <authorList>
            <consortium name="US DOE Joint Genome Institute"/>
            <person name="Lucas S."/>
            <person name="Han J."/>
            <person name="Lapidus A."/>
            <person name="Cheng J.-F."/>
            <person name="Goodwin L."/>
            <person name="Pitluck S."/>
            <person name="Peters L."/>
            <person name="Teshima H."/>
            <person name="Detter J.C."/>
            <person name="Han C."/>
            <person name="Tapia R."/>
            <person name="Land M."/>
            <person name="Hauser L."/>
            <person name="Kyrpides N."/>
            <person name="Ivanova N."/>
            <person name="Pagani I."/>
            <person name="Kitzmiller T."/>
            <person name="Lynd L."/>
            <person name="Izquierdo J."/>
            <person name="Woyke T."/>
        </authorList>
    </citation>
    <scope>NUCLEOTIDE SEQUENCE [LARGE SCALE GENOMIC DNA]</scope>
    <source>
        <strain evidence="2">DSM 19732 / NBRC 101661 / EBR45</strain>
    </source>
</reference>
<dbReference type="Proteomes" id="UP000005435">
    <property type="component" value="Chromosome"/>
</dbReference>
<dbReference type="AlphaFoldDB" id="G8LW74"/>
<evidence type="ECO:0000313" key="1">
    <source>
        <dbReference type="EMBL" id="AEV69721.1"/>
    </source>
</evidence>
<gene>
    <name evidence="1" type="ordered locus">Clocl_3205</name>
</gene>